<dbReference type="EMBL" id="AJIL01000139">
    <property type="protein sequence ID" value="KNE93331.1"/>
    <property type="molecule type" value="Genomic_DNA"/>
</dbReference>
<comment type="caution">
    <text evidence="2">The sequence shown here is derived from an EMBL/GenBank/DDBJ whole genome shotgun (WGS) entry which is preliminary data.</text>
</comment>
<reference evidence="3" key="1">
    <citation type="submission" date="2014-03" db="EMBL/GenBank/DDBJ databases">
        <title>The Genome Sequence of Puccinia striiformis f. sp. tritici PST-78.</title>
        <authorList>
            <consortium name="The Broad Institute Genome Sequencing Platform"/>
            <person name="Cuomo C."/>
            <person name="Hulbert S."/>
            <person name="Chen X."/>
            <person name="Walker B."/>
            <person name="Young S.K."/>
            <person name="Zeng Q."/>
            <person name="Gargeya S."/>
            <person name="Fitzgerald M."/>
            <person name="Haas B."/>
            <person name="Abouelleil A."/>
            <person name="Alvarado L."/>
            <person name="Arachchi H.M."/>
            <person name="Berlin A.M."/>
            <person name="Chapman S.B."/>
            <person name="Goldberg J."/>
            <person name="Griggs A."/>
            <person name="Gujja S."/>
            <person name="Hansen M."/>
            <person name="Howarth C."/>
            <person name="Imamovic A."/>
            <person name="Larimer J."/>
            <person name="McCowan C."/>
            <person name="Montmayeur A."/>
            <person name="Murphy C."/>
            <person name="Neiman D."/>
            <person name="Pearson M."/>
            <person name="Priest M."/>
            <person name="Roberts A."/>
            <person name="Saif S."/>
            <person name="Shea T."/>
            <person name="Sisk P."/>
            <person name="Sykes S."/>
            <person name="Wortman J."/>
            <person name="Nusbaum C."/>
            <person name="Birren B."/>
        </authorList>
    </citation>
    <scope>NUCLEOTIDE SEQUENCE [LARGE SCALE GENOMIC DNA]</scope>
    <source>
        <strain evidence="3">race PST-78</strain>
    </source>
</reference>
<dbReference type="Proteomes" id="UP000054564">
    <property type="component" value="Unassembled WGS sequence"/>
</dbReference>
<evidence type="ECO:0000256" key="1">
    <source>
        <dbReference type="SAM" id="MobiDB-lite"/>
    </source>
</evidence>
<organism evidence="2 3">
    <name type="scientific">Puccinia striiformis f. sp. tritici PST-78</name>
    <dbReference type="NCBI Taxonomy" id="1165861"/>
    <lineage>
        <taxon>Eukaryota</taxon>
        <taxon>Fungi</taxon>
        <taxon>Dikarya</taxon>
        <taxon>Basidiomycota</taxon>
        <taxon>Pucciniomycotina</taxon>
        <taxon>Pucciniomycetes</taxon>
        <taxon>Pucciniales</taxon>
        <taxon>Pucciniaceae</taxon>
        <taxon>Puccinia</taxon>
    </lineage>
</organism>
<feature type="region of interest" description="Disordered" evidence="1">
    <location>
        <begin position="82"/>
        <end position="101"/>
    </location>
</feature>
<evidence type="ECO:0000313" key="3">
    <source>
        <dbReference type="Proteomes" id="UP000054564"/>
    </source>
</evidence>
<gene>
    <name evidence="2" type="ORF">PSTG_13273</name>
</gene>
<protein>
    <submittedName>
        <fullName evidence="2">Uncharacterized protein</fullName>
    </submittedName>
</protein>
<evidence type="ECO:0000313" key="2">
    <source>
        <dbReference type="EMBL" id="KNE93331.1"/>
    </source>
</evidence>
<dbReference type="AlphaFoldDB" id="A0A0L0V2C5"/>
<sequence>MLVSLLVTHLSNPDTQKIKQSFNQDLDDISFIRDKNLIDPQSISTPNGAVTAKRHCTGYPSYNAQQHETSSGASEVMKLNRSPGTTSIATAANSVPQGRDL</sequence>
<accession>A0A0L0V2C5</accession>
<keyword evidence="3" id="KW-1185">Reference proteome</keyword>
<name>A0A0L0V2C5_9BASI</name>
<proteinExistence type="predicted"/>